<evidence type="ECO:0000256" key="2">
    <source>
        <dbReference type="ARBA" id="ARBA00004141"/>
    </source>
</evidence>
<evidence type="ECO:0000256" key="6">
    <source>
        <dbReference type="ARBA" id="ARBA00022692"/>
    </source>
</evidence>
<evidence type="ECO:0000259" key="14">
    <source>
        <dbReference type="PROSITE" id="PS50109"/>
    </source>
</evidence>
<evidence type="ECO:0000256" key="11">
    <source>
        <dbReference type="ARBA" id="ARBA00023012"/>
    </source>
</evidence>
<dbReference type="Gene3D" id="1.10.287.130">
    <property type="match status" value="1"/>
</dbReference>
<evidence type="ECO:0000256" key="5">
    <source>
        <dbReference type="ARBA" id="ARBA00022679"/>
    </source>
</evidence>
<feature type="transmembrane region" description="Helical" evidence="13">
    <location>
        <begin position="155"/>
        <end position="178"/>
    </location>
</feature>
<dbReference type="Gene3D" id="3.30.565.10">
    <property type="entry name" value="Histidine kinase-like ATPase, C-terminal domain"/>
    <property type="match status" value="1"/>
</dbReference>
<dbReference type="RefSeq" id="WP_310310663.1">
    <property type="nucleotide sequence ID" value="NZ_JAVDWU010000001.1"/>
</dbReference>
<evidence type="ECO:0000256" key="4">
    <source>
        <dbReference type="ARBA" id="ARBA00022553"/>
    </source>
</evidence>
<dbReference type="InterPro" id="IPR004358">
    <property type="entry name" value="Sig_transdc_His_kin-like_C"/>
</dbReference>
<sequence>MSSIRSNLLAWQMLALILTAVVVSLLTSKLVWEGFNNVRDLGLEQIAETVLRHDETLGPTPPGADHRVDPDSSMLEKRWFADEDYLSQFVSQVWGPNGTLVYSSLPEVGPPQQSTGHSIVSWGGQSWRVFTTPKDGQTVQVAVTTHIRRQHFYELTLWLAVPMLMLVLALGGLNYLVVNRSLRPIEKMSDQINHRDVTSLELIPTEAMPREIAPLGLALNQLLERLDALLANQRQLLADAAHQLNTPLAAIRLQGQIARRASGSEQHAALDELDKGIARVGHVVSQLLQLARLEPEAMRPEFAVVVIDELITQAIVEFSDRAVLKGIDLGLTHCVKAAVWGDHNSLRGLMDNLVDNSLRYCPSGSRVDVELSTVGDSVIIDVMDNGPGIEPADRKRALERFVRLDHSRTHGSGLGLSIVDRIAKLHDGTLELRTAPSGGLWVRIELPAFHQT</sequence>
<keyword evidence="4" id="KW-0597">Phosphoprotein</keyword>
<keyword evidence="10 13" id="KW-1133">Transmembrane helix</keyword>
<dbReference type="CDD" id="cd00082">
    <property type="entry name" value="HisKA"/>
    <property type="match status" value="1"/>
</dbReference>
<dbReference type="EMBL" id="JAVDWU010000001">
    <property type="protein sequence ID" value="MDR7148297.1"/>
    <property type="molecule type" value="Genomic_DNA"/>
</dbReference>
<name>A0ABU1WGT7_9BURK</name>
<evidence type="ECO:0000256" key="8">
    <source>
        <dbReference type="ARBA" id="ARBA00022777"/>
    </source>
</evidence>
<dbReference type="InterPro" id="IPR003661">
    <property type="entry name" value="HisK_dim/P_dom"/>
</dbReference>
<dbReference type="Pfam" id="PF02518">
    <property type="entry name" value="HATPase_c"/>
    <property type="match status" value="1"/>
</dbReference>
<keyword evidence="8 16" id="KW-0418">Kinase</keyword>
<dbReference type="PANTHER" id="PTHR45436">
    <property type="entry name" value="SENSOR HISTIDINE KINASE YKOH"/>
    <property type="match status" value="1"/>
</dbReference>
<evidence type="ECO:0000256" key="10">
    <source>
        <dbReference type="ARBA" id="ARBA00022989"/>
    </source>
</evidence>
<comment type="subcellular location">
    <subcellularLocation>
        <location evidence="2">Membrane</location>
        <topology evidence="2">Multi-pass membrane protein</topology>
    </subcellularLocation>
</comment>
<dbReference type="SUPFAM" id="SSF55874">
    <property type="entry name" value="ATPase domain of HSP90 chaperone/DNA topoisomerase II/histidine kinase"/>
    <property type="match status" value="1"/>
</dbReference>
<dbReference type="SUPFAM" id="SSF47384">
    <property type="entry name" value="Homodimeric domain of signal transducing histidine kinase"/>
    <property type="match status" value="1"/>
</dbReference>
<dbReference type="InterPro" id="IPR050428">
    <property type="entry name" value="TCS_sensor_his_kinase"/>
</dbReference>
<dbReference type="PROSITE" id="PS50109">
    <property type="entry name" value="HIS_KIN"/>
    <property type="match status" value="1"/>
</dbReference>
<reference evidence="16 17" key="1">
    <citation type="submission" date="2023-07" db="EMBL/GenBank/DDBJ databases">
        <title>Sorghum-associated microbial communities from plants grown in Nebraska, USA.</title>
        <authorList>
            <person name="Schachtman D."/>
        </authorList>
    </citation>
    <scope>NUCLEOTIDE SEQUENCE [LARGE SCALE GENOMIC DNA]</scope>
    <source>
        <strain evidence="16 17">4249</strain>
    </source>
</reference>
<keyword evidence="12 13" id="KW-0472">Membrane</keyword>
<accession>A0ABU1WGT7</accession>
<feature type="domain" description="Histidine kinase" evidence="14">
    <location>
        <begin position="239"/>
        <end position="450"/>
    </location>
</feature>
<dbReference type="InterPro" id="IPR003594">
    <property type="entry name" value="HATPase_dom"/>
</dbReference>
<comment type="catalytic activity">
    <reaction evidence="1">
        <text>ATP + protein L-histidine = ADP + protein N-phospho-L-histidine.</text>
        <dbReference type="EC" id="2.7.13.3"/>
    </reaction>
</comment>
<dbReference type="PROSITE" id="PS50885">
    <property type="entry name" value="HAMP"/>
    <property type="match status" value="1"/>
</dbReference>
<evidence type="ECO:0000313" key="17">
    <source>
        <dbReference type="Proteomes" id="UP001265700"/>
    </source>
</evidence>
<dbReference type="PANTHER" id="PTHR45436:SF14">
    <property type="entry name" value="SENSOR PROTEIN QSEC"/>
    <property type="match status" value="1"/>
</dbReference>
<dbReference type="PRINTS" id="PR00344">
    <property type="entry name" value="BCTRLSENSOR"/>
</dbReference>
<evidence type="ECO:0000256" key="13">
    <source>
        <dbReference type="SAM" id="Phobius"/>
    </source>
</evidence>
<dbReference type="InterPro" id="IPR036890">
    <property type="entry name" value="HATPase_C_sf"/>
</dbReference>
<dbReference type="SMART" id="SM00387">
    <property type="entry name" value="HATPase_c"/>
    <property type="match status" value="1"/>
</dbReference>
<gene>
    <name evidence="16" type="ORF">J2W49_000225</name>
</gene>
<evidence type="ECO:0000256" key="3">
    <source>
        <dbReference type="ARBA" id="ARBA00012438"/>
    </source>
</evidence>
<comment type="caution">
    <text evidence="16">The sequence shown here is derived from an EMBL/GenBank/DDBJ whole genome shotgun (WGS) entry which is preliminary data.</text>
</comment>
<feature type="domain" description="HAMP" evidence="15">
    <location>
        <begin position="179"/>
        <end position="231"/>
    </location>
</feature>
<evidence type="ECO:0000259" key="15">
    <source>
        <dbReference type="PROSITE" id="PS50885"/>
    </source>
</evidence>
<keyword evidence="9" id="KW-0067">ATP-binding</keyword>
<dbReference type="InterPro" id="IPR003660">
    <property type="entry name" value="HAMP_dom"/>
</dbReference>
<keyword evidence="11" id="KW-0902">Two-component regulatory system</keyword>
<evidence type="ECO:0000313" key="16">
    <source>
        <dbReference type="EMBL" id="MDR7148297.1"/>
    </source>
</evidence>
<dbReference type="Pfam" id="PF00512">
    <property type="entry name" value="HisKA"/>
    <property type="match status" value="1"/>
</dbReference>
<dbReference type="SMART" id="SM00388">
    <property type="entry name" value="HisKA"/>
    <property type="match status" value="1"/>
</dbReference>
<evidence type="ECO:0000256" key="7">
    <source>
        <dbReference type="ARBA" id="ARBA00022741"/>
    </source>
</evidence>
<dbReference type="InterPro" id="IPR036097">
    <property type="entry name" value="HisK_dim/P_sf"/>
</dbReference>
<keyword evidence="17" id="KW-1185">Reference proteome</keyword>
<proteinExistence type="predicted"/>
<evidence type="ECO:0000256" key="12">
    <source>
        <dbReference type="ARBA" id="ARBA00023136"/>
    </source>
</evidence>
<protein>
    <recommendedName>
        <fullName evidence="3">histidine kinase</fullName>
        <ecNumber evidence="3">2.7.13.3</ecNumber>
    </recommendedName>
</protein>
<evidence type="ECO:0000256" key="9">
    <source>
        <dbReference type="ARBA" id="ARBA00022840"/>
    </source>
</evidence>
<dbReference type="InterPro" id="IPR005467">
    <property type="entry name" value="His_kinase_dom"/>
</dbReference>
<dbReference type="EC" id="2.7.13.3" evidence="3"/>
<keyword evidence="5 16" id="KW-0808">Transferase</keyword>
<dbReference type="GO" id="GO:0004673">
    <property type="term" value="F:protein histidine kinase activity"/>
    <property type="evidence" value="ECO:0007669"/>
    <property type="project" value="UniProtKB-EC"/>
</dbReference>
<keyword evidence="7" id="KW-0547">Nucleotide-binding</keyword>
<keyword evidence="6 13" id="KW-0812">Transmembrane</keyword>
<evidence type="ECO:0000256" key="1">
    <source>
        <dbReference type="ARBA" id="ARBA00000085"/>
    </source>
</evidence>
<dbReference type="Proteomes" id="UP001265700">
    <property type="component" value="Unassembled WGS sequence"/>
</dbReference>
<organism evidence="16 17">
    <name type="scientific">Hydrogenophaga palleronii</name>
    <dbReference type="NCBI Taxonomy" id="65655"/>
    <lineage>
        <taxon>Bacteria</taxon>
        <taxon>Pseudomonadati</taxon>
        <taxon>Pseudomonadota</taxon>
        <taxon>Betaproteobacteria</taxon>
        <taxon>Burkholderiales</taxon>
        <taxon>Comamonadaceae</taxon>
        <taxon>Hydrogenophaga</taxon>
    </lineage>
</organism>